<feature type="domain" description="Replication-associated protein ORF2/G2P" evidence="2">
    <location>
        <begin position="84"/>
        <end position="185"/>
    </location>
</feature>
<evidence type="ECO:0000259" key="2">
    <source>
        <dbReference type="Pfam" id="PF23343"/>
    </source>
</evidence>
<reference evidence="3" key="1">
    <citation type="journal article" date="2021" name="Proc. Natl. Acad. Sci. U.S.A.">
        <title>A Catalog of Tens of Thousands of Viruses from Human Metagenomes Reveals Hidden Associations with Chronic Diseases.</title>
        <authorList>
            <person name="Tisza M.J."/>
            <person name="Buck C.B."/>
        </authorList>
    </citation>
    <scope>NUCLEOTIDE SEQUENCE</scope>
    <source>
        <strain evidence="3">Cthae16</strain>
    </source>
</reference>
<protein>
    <recommendedName>
        <fullName evidence="2">Replication-associated protein ORF2/G2P domain-containing protein</fullName>
    </recommendedName>
</protein>
<feature type="region of interest" description="Disordered" evidence="1">
    <location>
        <begin position="278"/>
        <end position="299"/>
    </location>
</feature>
<organism evidence="3">
    <name type="scientific">Siphoviridae sp. cthae16</name>
    <dbReference type="NCBI Taxonomy" id="2825617"/>
    <lineage>
        <taxon>Viruses</taxon>
        <taxon>Duplodnaviria</taxon>
        <taxon>Heunggongvirae</taxon>
        <taxon>Uroviricota</taxon>
        <taxon>Caudoviricetes</taxon>
    </lineage>
</organism>
<evidence type="ECO:0000256" key="1">
    <source>
        <dbReference type="SAM" id="MobiDB-lite"/>
    </source>
</evidence>
<dbReference type="InterPro" id="IPR056906">
    <property type="entry name" value="ORF2/G2P_dom"/>
</dbReference>
<sequence>MGEGQRPPSGHGWRQDMPYVKRTVRCGRITEIKKMYTGRVHTVGASRGAVSGSLTDRQRRCNDRRRADTLRWLINANFGEGDIHITLHYYDKSVTLDQAEADRKAFLSALKKRLIKTDMPWKYVAVTETKRMTNVHHHILLPPVELTVLTSVWREVLGDRGGNVSVKPLDDRADHRKLAKYLLKESKSTVKRWAEAGKPRYKRYTAAQGMVRPTPEYEIVMAGNWAKEPRAPKGWALLKDEDSGEFVRQGIHDVTGYAWQEYTLINTDGTYKEVRRKVGRHNKGGRGRSDREPGAAAAV</sequence>
<dbReference type="Pfam" id="PF23343">
    <property type="entry name" value="REP_ORF2-G2P"/>
    <property type="match status" value="1"/>
</dbReference>
<name>A0A8S5URH3_9CAUD</name>
<proteinExistence type="predicted"/>
<dbReference type="EMBL" id="BK016126">
    <property type="protein sequence ID" value="DAF97096.1"/>
    <property type="molecule type" value="Genomic_DNA"/>
</dbReference>
<accession>A0A8S5URH3</accession>
<evidence type="ECO:0000313" key="3">
    <source>
        <dbReference type="EMBL" id="DAF97096.1"/>
    </source>
</evidence>